<dbReference type="RefSeq" id="WP_207853866.1">
    <property type="nucleotide sequence ID" value="NZ_JAFVMG010000004.1"/>
</dbReference>
<organism evidence="11 12">
    <name type="scientific">Acetobacter suratthaniensis</name>
    <dbReference type="NCBI Taxonomy" id="1502841"/>
    <lineage>
        <taxon>Bacteria</taxon>
        <taxon>Pseudomonadati</taxon>
        <taxon>Pseudomonadota</taxon>
        <taxon>Alphaproteobacteria</taxon>
        <taxon>Acetobacterales</taxon>
        <taxon>Acetobacteraceae</taxon>
        <taxon>Acetobacter</taxon>
    </lineage>
</organism>
<feature type="transmembrane region" description="Helical" evidence="9">
    <location>
        <begin position="517"/>
        <end position="537"/>
    </location>
</feature>
<evidence type="ECO:0000256" key="5">
    <source>
        <dbReference type="ARBA" id="ARBA00022692"/>
    </source>
</evidence>
<feature type="transmembrane region" description="Helical" evidence="9">
    <location>
        <begin position="99"/>
        <end position="127"/>
    </location>
</feature>
<dbReference type="PANTHER" id="PTHR38686">
    <property type="entry name" value="APOLIPOPROTEIN N-ACYLTRANSFERASE"/>
    <property type="match status" value="1"/>
</dbReference>
<dbReference type="EC" id="2.3.1.269" evidence="9"/>
<protein>
    <recommendedName>
        <fullName evidence="9">Apolipoprotein N-acyltransferase</fullName>
        <shortName evidence="9">ALP N-acyltransferase</shortName>
        <ecNumber evidence="9">2.3.1.269</ecNumber>
    </recommendedName>
</protein>
<dbReference type="SUPFAM" id="SSF56317">
    <property type="entry name" value="Carbon-nitrogen hydrolase"/>
    <property type="match status" value="1"/>
</dbReference>
<feature type="transmembrane region" description="Helical" evidence="9">
    <location>
        <begin position="148"/>
        <end position="169"/>
    </location>
</feature>
<keyword evidence="4 9" id="KW-0808">Transferase</keyword>
<keyword evidence="12" id="KW-1185">Reference proteome</keyword>
<proteinExistence type="inferred from homology"/>
<keyword evidence="6 9" id="KW-1133">Transmembrane helix</keyword>
<evidence type="ECO:0000256" key="7">
    <source>
        <dbReference type="ARBA" id="ARBA00023136"/>
    </source>
</evidence>
<dbReference type="Pfam" id="PF20154">
    <property type="entry name" value="LNT_N"/>
    <property type="match status" value="1"/>
</dbReference>
<dbReference type="Pfam" id="PF00795">
    <property type="entry name" value="CN_hydrolase"/>
    <property type="match status" value="1"/>
</dbReference>
<dbReference type="InterPro" id="IPR004563">
    <property type="entry name" value="Apolipo_AcylTrfase"/>
</dbReference>
<name>A0ABS3LK92_9PROT</name>
<dbReference type="CDD" id="cd07571">
    <property type="entry name" value="ALP_N-acyl_transferase"/>
    <property type="match status" value="1"/>
</dbReference>
<keyword evidence="8 9" id="KW-0012">Acyltransferase</keyword>
<feature type="transmembrane region" description="Helical" evidence="9">
    <location>
        <begin position="67"/>
        <end position="87"/>
    </location>
</feature>
<dbReference type="NCBIfam" id="TIGR00546">
    <property type="entry name" value="lnt"/>
    <property type="match status" value="1"/>
</dbReference>
<dbReference type="PROSITE" id="PS50263">
    <property type="entry name" value="CN_HYDROLASE"/>
    <property type="match status" value="1"/>
</dbReference>
<evidence type="ECO:0000256" key="8">
    <source>
        <dbReference type="ARBA" id="ARBA00023315"/>
    </source>
</evidence>
<evidence type="ECO:0000259" key="10">
    <source>
        <dbReference type="PROSITE" id="PS50263"/>
    </source>
</evidence>
<evidence type="ECO:0000256" key="4">
    <source>
        <dbReference type="ARBA" id="ARBA00022679"/>
    </source>
</evidence>
<evidence type="ECO:0000256" key="3">
    <source>
        <dbReference type="ARBA" id="ARBA00022475"/>
    </source>
</evidence>
<dbReference type="InterPro" id="IPR036526">
    <property type="entry name" value="C-N_Hydrolase_sf"/>
</dbReference>
<keyword evidence="7 9" id="KW-0472">Membrane</keyword>
<feature type="transmembrane region" description="Helical" evidence="9">
    <location>
        <begin position="28"/>
        <end position="55"/>
    </location>
</feature>
<reference evidence="11 12" key="1">
    <citation type="submission" date="2021-03" db="EMBL/GenBank/DDBJ databases">
        <title>The complete genome sequence of Acetobacter suratthaniensis TBRC 1719.</title>
        <authorList>
            <person name="Charoenyingcharoen P."/>
            <person name="Yukphan P."/>
        </authorList>
    </citation>
    <scope>NUCLEOTIDE SEQUENCE [LARGE SCALE GENOMIC DNA]</scope>
    <source>
        <strain evidence="11 12">TBRC 1719</strain>
    </source>
</reference>
<feature type="domain" description="CN hydrolase" evidence="10">
    <location>
        <begin position="249"/>
        <end position="510"/>
    </location>
</feature>
<comment type="function">
    <text evidence="9">Catalyzes the phospholipid dependent N-acylation of the N-terminal cysteine of apolipoprotein, the last step in lipoprotein maturation.</text>
</comment>
<sequence>MRVPRFFLPPPVRACLTRVNLRFAGRMLGLGALTALALPPVHFLPVLLLSFGLLGQTLNTTTQWKRAAWAGGLFGFGFYAAGLYWLINAVLIRADEFWWFVPFPSLGCALILAPTAAVPAALSLLAAPGVRRLGAFAALWTLADMSRTFLFSGFTWNALGSCLAIPGVVGDILIQPAAWMGEDGLTLCLVLLSTLAGAACLRGSTLSPRTRSIILGGGISAILVWAALGAVRFYTATPAGEEGPIAVIAQGNVPETEKVGRLNPRDIFLRYLRLTHDGVQQALALEHRAPPPTDPTESDAVSEDTGRPIVFLWPETSFPGYDLLQDSPQARAIIMRWGGGAAAGLIGALRMDEQGRYRNAMLALAPDGAVEDVYDKARLVPFGEYQPPFIPLQIVPQGGMAAGPGPRTLHLRGLPPVGPLICYEVIFSGDVTDRHDRPRWLANVTNDAWFGNSAGPRQHLASVRLRAVEEGLPIARAANTGISAAYDGRGHLLQSLGWNRTAAFAVPLPAPLPATPFALYGQSIPLSACIILLVACISRTRKHKKNA</sequence>
<feature type="transmembrane region" description="Helical" evidence="9">
    <location>
        <begin position="184"/>
        <end position="201"/>
    </location>
</feature>
<evidence type="ECO:0000256" key="9">
    <source>
        <dbReference type="HAMAP-Rule" id="MF_01148"/>
    </source>
</evidence>
<evidence type="ECO:0000313" key="12">
    <source>
        <dbReference type="Proteomes" id="UP000664399"/>
    </source>
</evidence>
<evidence type="ECO:0000256" key="1">
    <source>
        <dbReference type="ARBA" id="ARBA00004651"/>
    </source>
</evidence>
<gene>
    <name evidence="9 11" type="primary">lnt</name>
    <name evidence="11" type="ORF">J2D75_06000</name>
</gene>
<evidence type="ECO:0000256" key="6">
    <source>
        <dbReference type="ARBA" id="ARBA00022989"/>
    </source>
</evidence>
<dbReference type="Gene3D" id="3.60.110.10">
    <property type="entry name" value="Carbon-nitrogen hydrolase"/>
    <property type="match status" value="1"/>
</dbReference>
<comment type="pathway">
    <text evidence="9">Protein modification; lipoprotein biosynthesis (N-acyl transfer).</text>
</comment>
<dbReference type="HAMAP" id="MF_01148">
    <property type="entry name" value="Lnt"/>
    <property type="match status" value="1"/>
</dbReference>
<dbReference type="InterPro" id="IPR003010">
    <property type="entry name" value="C-N_Hydrolase"/>
</dbReference>
<keyword evidence="5 9" id="KW-0812">Transmembrane</keyword>
<comment type="catalytic activity">
    <reaction evidence="9">
        <text>N-terminal S-1,2-diacyl-sn-glyceryl-L-cysteinyl-[lipoprotein] + a glycerophospholipid = N-acyl-S-1,2-diacyl-sn-glyceryl-L-cysteinyl-[lipoprotein] + a 2-acyl-sn-glycero-3-phospholipid + H(+)</text>
        <dbReference type="Rhea" id="RHEA:48228"/>
        <dbReference type="Rhea" id="RHEA-COMP:14681"/>
        <dbReference type="Rhea" id="RHEA-COMP:14684"/>
        <dbReference type="ChEBI" id="CHEBI:15378"/>
        <dbReference type="ChEBI" id="CHEBI:136912"/>
        <dbReference type="ChEBI" id="CHEBI:140656"/>
        <dbReference type="ChEBI" id="CHEBI:140657"/>
        <dbReference type="ChEBI" id="CHEBI:140660"/>
        <dbReference type="EC" id="2.3.1.269"/>
    </reaction>
</comment>
<keyword evidence="3 9" id="KW-1003">Cell membrane</keyword>
<accession>A0ABS3LK92</accession>
<comment type="subcellular location">
    <subcellularLocation>
        <location evidence="1 9">Cell membrane</location>
        <topology evidence="1 9">Multi-pass membrane protein</topology>
    </subcellularLocation>
</comment>
<comment type="similarity">
    <text evidence="2 9">Belongs to the CN hydrolase family. Apolipoprotein N-acyltransferase subfamily.</text>
</comment>
<feature type="transmembrane region" description="Helical" evidence="9">
    <location>
        <begin position="213"/>
        <end position="234"/>
    </location>
</feature>
<dbReference type="InterPro" id="IPR045378">
    <property type="entry name" value="LNT_N"/>
</dbReference>
<dbReference type="EMBL" id="JAFVMG010000004">
    <property type="protein sequence ID" value="MBO1328028.1"/>
    <property type="molecule type" value="Genomic_DNA"/>
</dbReference>
<evidence type="ECO:0000256" key="2">
    <source>
        <dbReference type="ARBA" id="ARBA00010065"/>
    </source>
</evidence>
<comment type="caution">
    <text evidence="11">The sequence shown here is derived from an EMBL/GenBank/DDBJ whole genome shotgun (WGS) entry which is preliminary data.</text>
</comment>
<dbReference type="PANTHER" id="PTHR38686:SF1">
    <property type="entry name" value="APOLIPOPROTEIN N-ACYLTRANSFERASE"/>
    <property type="match status" value="1"/>
</dbReference>
<dbReference type="Proteomes" id="UP000664399">
    <property type="component" value="Unassembled WGS sequence"/>
</dbReference>
<evidence type="ECO:0000313" key="11">
    <source>
        <dbReference type="EMBL" id="MBO1328028.1"/>
    </source>
</evidence>